<comment type="subcellular location">
    <subcellularLocation>
        <location evidence="1">Membrane</location>
        <topology evidence="1">Single-pass type II membrane protein</topology>
    </subcellularLocation>
</comment>
<evidence type="ECO:0000256" key="3">
    <source>
        <dbReference type="ARBA" id="ARBA00022692"/>
    </source>
</evidence>
<keyword evidence="8" id="KW-1185">Reference proteome</keyword>
<dbReference type="GO" id="GO:0016263">
    <property type="term" value="F:glycoprotein-N-acetylgalactosamine 3-beta-galactosyltransferase activity"/>
    <property type="evidence" value="ECO:0007669"/>
    <property type="project" value="TreeGrafter"/>
</dbReference>
<evidence type="ECO:0000256" key="2">
    <source>
        <dbReference type="ARBA" id="ARBA00006462"/>
    </source>
</evidence>
<reference evidence="9" key="1">
    <citation type="submission" date="2025-08" db="UniProtKB">
        <authorList>
            <consortium name="RefSeq"/>
        </authorList>
    </citation>
    <scope>IDENTIFICATION</scope>
    <source>
        <tissue evidence="9">Sperm</tissue>
    </source>
</reference>
<dbReference type="InterPro" id="IPR026050">
    <property type="entry name" value="C1GALT1/C1GALT1_chp1"/>
</dbReference>
<accession>A0AAJ7XFT9</accession>
<dbReference type="GeneID" id="116955724"/>
<evidence type="ECO:0000256" key="7">
    <source>
        <dbReference type="SAM" id="MobiDB-lite"/>
    </source>
</evidence>
<feature type="region of interest" description="Disordered" evidence="7">
    <location>
        <begin position="34"/>
        <end position="75"/>
    </location>
</feature>
<organism evidence="8 9">
    <name type="scientific">Petromyzon marinus</name>
    <name type="common">Sea lamprey</name>
    <dbReference type="NCBI Taxonomy" id="7757"/>
    <lineage>
        <taxon>Eukaryota</taxon>
        <taxon>Metazoa</taxon>
        <taxon>Chordata</taxon>
        <taxon>Craniata</taxon>
        <taxon>Vertebrata</taxon>
        <taxon>Cyclostomata</taxon>
        <taxon>Hyperoartia</taxon>
        <taxon>Petromyzontiformes</taxon>
        <taxon>Petromyzontidae</taxon>
        <taxon>Petromyzon</taxon>
    </lineage>
</organism>
<keyword evidence="4" id="KW-0735">Signal-anchor</keyword>
<evidence type="ECO:0000313" key="9">
    <source>
        <dbReference type="RefSeq" id="XP_032832881.1"/>
    </source>
</evidence>
<evidence type="ECO:0000313" key="8">
    <source>
        <dbReference type="Proteomes" id="UP001318040"/>
    </source>
</evidence>
<keyword evidence="6" id="KW-0472">Membrane</keyword>
<dbReference type="AlphaFoldDB" id="A0AAJ7XFT9"/>
<evidence type="ECO:0000256" key="6">
    <source>
        <dbReference type="ARBA" id="ARBA00023136"/>
    </source>
</evidence>
<name>A0AAJ7XFT9_PETMA</name>
<dbReference type="KEGG" id="pmrn:116955724"/>
<protein>
    <submittedName>
        <fullName evidence="9">C1GALT1-specific chaperone 1-like</fullName>
    </submittedName>
</protein>
<evidence type="ECO:0000256" key="5">
    <source>
        <dbReference type="ARBA" id="ARBA00022989"/>
    </source>
</evidence>
<comment type="similarity">
    <text evidence="2">Belongs to the glycosyltransferase 31 family. Beta3-Gal-T subfamily.</text>
</comment>
<dbReference type="Proteomes" id="UP001318040">
    <property type="component" value="Chromosome 61"/>
</dbReference>
<proteinExistence type="inferred from homology"/>
<dbReference type="GO" id="GO:0016020">
    <property type="term" value="C:membrane"/>
    <property type="evidence" value="ECO:0007669"/>
    <property type="project" value="UniProtKB-SubCell"/>
</dbReference>
<keyword evidence="3" id="KW-0812">Transmembrane</keyword>
<sequence>MFGDYGSFFKGLLLGALCCLLATMVGNVIHRKPTPAERRHADHPHVPESESSESHDHRGRHDDLPPRQPEQRRREASEALRVLCMVMTKPKTLGHWAAALETWTRHCDGTVFYSPEEVKAYRSVAVGAGDTWSQTARALRHAYDAHAVVADGGEGAGEEGAGDRRPFGWFLLVQDSTFAIVENLKYYVHRQQRFRDPEEPFYAGKVASAGELKYAEMAAGLVLSRGALHRLRAALDDRERCPESGGFLWKTTAEKQLATCLLNVGVQVYNAEDAEKRELFSSQHVDRLVSAAMQRASERGEAAEGCCSDLAVTFGGVSPNQMRVLMYGVYRLRSFGRSYADQLYFLPVPGADND</sequence>
<evidence type="ECO:0000256" key="1">
    <source>
        <dbReference type="ARBA" id="ARBA00004606"/>
    </source>
</evidence>
<gene>
    <name evidence="9" type="primary">LOC116955724</name>
</gene>
<dbReference type="PANTHER" id="PTHR23033">
    <property type="entry name" value="BETA1,3-GALACTOSYLTRANSFERASE"/>
    <property type="match status" value="1"/>
</dbReference>
<dbReference type="RefSeq" id="XP_032832881.1">
    <property type="nucleotide sequence ID" value="XM_032976990.1"/>
</dbReference>
<evidence type="ECO:0000256" key="4">
    <source>
        <dbReference type="ARBA" id="ARBA00022968"/>
    </source>
</evidence>
<dbReference type="PANTHER" id="PTHR23033:SF2">
    <property type="entry name" value="C1GALT1-SPECIFIC CHAPERONE 1"/>
    <property type="match status" value="1"/>
</dbReference>
<dbReference type="Gene3D" id="3.90.550.50">
    <property type="match status" value="1"/>
</dbReference>
<keyword evidence="5" id="KW-1133">Transmembrane helix</keyword>